<feature type="compositionally biased region" description="Basic and acidic residues" evidence="3">
    <location>
        <begin position="1"/>
        <end position="11"/>
    </location>
</feature>
<evidence type="ECO:0000256" key="1">
    <source>
        <dbReference type="ARBA" id="ARBA00023054"/>
    </source>
</evidence>
<protein>
    <recommendedName>
        <fullName evidence="4">Golgin subfamily A conserved domain-containing protein</fullName>
    </recommendedName>
</protein>
<evidence type="ECO:0000259" key="4">
    <source>
        <dbReference type="Pfam" id="PF15070"/>
    </source>
</evidence>
<dbReference type="InterPro" id="IPR024858">
    <property type="entry name" value="GOLGA"/>
</dbReference>
<feature type="coiled-coil region" evidence="2">
    <location>
        <begin position="627"/>
        <end position="713"/>
    </location>
</feature>
<dbReference type="EMBL" id="OV725077">
    <property type="protein sequence ID" value="CAH1388491.1"/>
    <property type="molecule type" value="Genomic_DNA"/>
</dbReference>
<organism evidence="5 6">
    <name type="scientific">Nezara viridula</name>
    <name type="common">Southern green stink bug</name>
    <name type="synonym">Cimex viridulus</name>
    <dbReference type="NCBI Taxonomy" id="85310"/>
    <lineage>
        <taxon>Eukaryota</taxon>
        <taxon>Metazoa</taxon>
        <taxon>Ecdysozoa</taxon>
        <taxon>Arthropoda</taxon>
        <taxon>Hexapoda</taxon>
        <taxon>Insecta</taxon>
        <taxon>Pterygota</taxon>
        <taxon>Neoptera</taxon>
        <taxon>Paraneoptera</taxon>
        <taxon>Hemiptera</taxon>
        <taxon>Heteroptera</taxon>
        <taxon>Panheteroptera</taxon>
        <taxon>Pentatomomorpha</taxon>
        <taxon>Pentatomoidea</taxon>
        <taxon>Pentatomidae</taxon>
        <taxon>Pentatominae</taxon>
        <taxon>Nezara</taxon>
    </lineage>
</organism>
<dbReference type="GO" id="GO:0032580">
    <property type="term" value="C:Golgi cisterna membrane"/>
    <property type="evidence" value="ECO:0007669"/>
    <property type="project" value="TreeGrafter"/>
</dbReference>
<feature type="compositionally biased region" description="Polar residues" evidence="3">
    <location>
        <begin position="27"/>
        <end position="45"/>
    </location>
</feature>
<dbReference type="PANTHER" id="PTHR10881">
    <property type="entry name" value="GOLGIN SUBFAMILY A MEMBER-RELATED"/>
    <property type="match status" value="1"/>
</dbReference>
<dbReference type="AlphaFoldDB" id="A0A9P0E6T8"/>
<evidence type="ECO:0000256" key="2">
    <source>
        <dbReference type="SAM" id="Coils"/>
    </source>
</evidence>
<proteinExistence type="predicted"/>
<gene>
    <name evidence="5" type="ORF">NEZAVI_LOCUS103</name>
</gene>
<keyword evidence="1 2" id="KW-0175">Coiled coil</keyword>
<dbReference type="GO" id="GO:0007030">
    <property type="term" value="P:Golgi organization"/>
    <property type="evidence" value="ECO:0007669"/>
    <property type="project" value="TreeGrafter"/>
</dbReference>
<feature type="domain" description="Golgin subfamily A conserved" evidence="4">
    <location>
        <begin position="574"/>
        <end position="713"/>
    </location>
</feature>
<feature type="coiled-coil region" evidence="2">
    <location>
        <begin position="528"/>
        <end position="562"/>
    </location>
</feature>
<feature type="coiled-coil region" evidence="2">
    <location>
        <begin position="207"/>
        <end position="234"/>
    </location>
</feature>
<feature type="coiled-coil region" evidence="2">
    <location>
        <begin position="263"/>
        <end position="339"/>
    </location>
</feature>
<evidence type="ECO:0000313" key="5">
    <source>
        <dbReference type="EMBL" id="CAH1388491.1"/>
    </source>
</evidence>
<dbReference type="GO" id="GO:0000137">
    <property type="term" value="C:Golgi cis cisterna"/>
    <property type="evidence" value="ECO:0007669"/>
    <property type="project" value="TreeGrafter"/>
</dbReference>
<dbReference type="GO" id="GO:0005801">
    <property type="term" value="C:cis-Golgi network"/>
    <property type="evidence" value="ECO:0007669"/>
    <property type="project" value="TreeGrafter"/>
</dbReference>
<name>A0A9P0E6T8_NEZVI</name>
<sequence length="763" mass="87544">MADATKAEKLAAARKKLKQFQQKNKDANSTVKSTSPSIKSNSPVDNSFVPKDQPQISDNVISGEGLVADNSTVQQQPTPPFQVDSPKQELTHLFSNDANKNEKYESFFDNVSSKFNEIKQINPFVENKVDSGQSQEFHDQLRYSNGDQKLNEFNSLINSTAKDEKQLVNRVEELEHLLSSEKRVNVEFQSKLAESHNHILTLQYEIKRLNELQNQRISDEVSELEKKIKVHLQTIEILVTEKTEFQKEIMLLQETISTNNSKCEELASRLKASRCQVQKLEKELSDFSSNRTLQTNSLKTLEDSITQKDVLINDLTQKLTDAQNEIKELNKRVDLETMNSSSLKKDLIEMEKQLSMAQIKLTQLGSETGSDIFKEHEKLKSELEIARKDAEKAWEEGKRCETELRQYITNLNTQVLQANAKCESAERDKDNISSRADMLVQHISDLEKQLNHERNLRESMNETEAIQKLKEGLQQKDQSLIEKENELKQVLEELEKIKEKLSEAVIWKENVPDMGLLQQAMESDRVAAARAIEQNNALKQKLQELEEYIIKINNSKLELTEELDKQKHMAGEFRLQLEKHKTRQETRMVDSVTQTGLVKKSDSVSQTTYHDFIADSQPHEPVSVETMVMIENKLKKTMDKIAELSDEKQRLEHLVLQLQSETETIGEYVTLYQNQRSLLKEKAEERERQMTLIAKEREELKTKLDQINTLLARFPHNPDVEDTTCKISSLLGEIQSSSIVQEPSGAPPTFHPCLLCSGKLINV</sequence>
<reference evidence="5" key="1">
    <citation type="submission" date="2022-01" db="EMBL/GenBank/DDBJ databases">
        <authorList>
            <person name="King R."/>
        </authorList>
    </citation>
    <scope>NUCLEOTIDE SEQUENCE</scope>
</reference>
<dbReference type="InterPro" id="IPR043976">
    <property type="entry name" value="GOLGA_cons_dom"/>
</dbReference>
<dbReference type="PANTHER" id="PTHR10881:SF46">
    <property type="entry name" value="GOLGIN SUBFAMILY A MEMBER 2"/>
    <property type="match status" value="1"/>
</dbReference>
<dbReference type="Proteomes" id="UP001152798">
    <property type="component" value="Chromosome 1"/>
</dbReference>
<feature type="coiled-coil region" evidence="2">
    <location>
        <begin position="373"/>
        <end position="504"/>
    </location>
</feature>
<evidence type="ECO:0000313" key="6">
    <source>
        <dbReference type="Proteomes" id="UP001152798"/>
    </source>
</evidence>
<dbReference type="OrthoDB" id="5978643at2759"/>
<evidence type="ECO:0000256" key="3">
    <source>
        <dbReference type="SAM" id="MobiDB-lite"/>
    </source>
</evidence>
<keyword evidence="6" id="KW-1185">Reference proteome</keyword>
<accession>A0A9P0E6T8</accession>
<dbReference type="Pfam" id="PF15070">
    <property type="entry name" value="GOLGA2L5"/>
    <property type="match status" value="1"/>
</dbReference>
<feature type="region of interest" description="Disordered" evidence="3">
    <location>
        <begin position="1"/>
        <end position="56"/>
    </location>
</feature>